<comment type="caution">
    <text evidence="7">The sequence shown here is derived from an EMBL/GenBank/DDBJ whole genome shotgun (WGS) entry which is preliminary data.</text>
</comment>
<dbReference type="InterPro" id="IPR050121">
    <property type="entry name" value="Cytochrome_P450_monoxygenase"/>
</dbReference>
<protein>
    <submittedName>
        <fullName evidence="7">Cytochrome P450</fullName>
    </submittedName>
</protein>
<dbReference type="Pfam" id="PF00067">
    <property type="entry name" value="p450"/>
    <property type="match status" value="1"/>
</dbReference>
<dbReference type="GO" id="GO:0020037">
    <property type="term" value="F:heme binding"/>
    <property type="evidence" value="ECO:0007669"/>
    <property type="project" value="InterPro"/>
</dbReference>
<evidence type="ECO:0000256" key="6">
    <source>
        <dbReference type="RuleBase" id="RU000461"/>
    </source>
</evidence>
<name>A0AAN6MVT6_9PEZI</name>
<keyword evidence="2 5" id="KW-0349">Heme</keyword>
<keyword evidence="3 5" id="KW-0479">Metal-binding</keyword>
<dbReference type="PANTHER" id="PTHR24305:SF199">
    <property type="entry name" value="P450, PUTATIVE (EUROFUNG)-RELATED"/>
    <property type="match status" value="1"/>
</dbReference>
<organism evidence="7 8">
    <name type="scientific">Diplogelasinospora grovesii</name>
    <dbReference type="NCBI Taxonomy" id="303347"/>
    <lineage>
        <taxon>Eukaryota</taxon>
        <taxon>Fungi</taxon>
        <taxon>Dikarya</taxon>
        <taxon>Ascomycota</taxon>
        <taxon>Pezizomycotina</taxon>
        <taxon>Sordariomycetes</taxon>
        <taxon>Sordariomycetidae</taxon>
        <taxon>Sordariales</taxon>
        <taxon>Diplogelasinosporaceae</taxon>
        <taxon>Diplogelasinospora</taxon>
    </lineage>
</organism>
<dbReference type="InterPro" id="IPR002401">
    <property type="entry name" value="Cyt_P450_E_grp-I"/>
</dbReference>
<evidence type="ECO:0000313" key="8">
    <source>
        <dbReference type="Proteomes" id="UP001303473"/>
    </source>
</evidence>
<reference evidence="8" key="1">
    <citation type="journal article" date="2023" name="Mol. Phylogenet. Evol.">
        <title>Genome-scale phylogeny and comparative genomics of the fungal order Sordariales.</title>
        <authorList>
            <person name="Hensen N."/>
            <person name="Bonometti L."/>
            <person name="Westerberg I."/>
            <person name="Brannstrom I.O."/>
            <person name="Guillou S."/>
            <person name="Cros-Aarteil S."/>
            <person name="Calhoun S."/>
            <person name="Haridas S."/>
            <person name="Kuo A."/>
            <person name="Mondo S."/>
            <person name="Pangilinan J."/>
            <person name="Riley R."/>
            <person name="LaButti K."/>
            <person name="Andreopoulos B."/>
            <person name="Lipzen A."/>
            <person name="Chen C."/>
            <person name="Yan M."/>
            <person name="Daum C."/>
            <person name="Ng V."/>
            <person name="Clum A."/>
            <person name="Steindorff A."/>
            <person name="Ohm R.A."/>
            <person name="Martin F."/>
            <person name="Silar P."/>
            <person name="Natvig D.O."/>
            <person name="Lalanne C."/>
            <person name="Gautier V."/>
            <person name="Ament-Velasquez S.L."/>
            <person name="Kruys A."/>
            <person name="Hutchinson M.I."/>
            <person name="Powell A.J."/>
            <person name="Barry K."/>
            <person name="Miller A.N."/>
            <person name="Grigoriev I.V."/>
            <person name="Debuchy R."/>
            <person name="Gladieux P."/>
            <person name="Hiltunen Thoren M."/>
            <person name="Johannesson H."/>
        </authorList>
    </citation>
    <scope>NUCLEOTIDE SEQUENCE [LARGE SCALE GENOMIC DNA]</scope>
    <source>
        <strain evidence="8">CBS 340.73</strain>
    </source>
</reference>
<evidence type="ECO:0000256" key="1">
    <source>
        <dbReference type="ARBA" id="ARBA00001971"/>
    </source>
</evidence>
<dbReference type="PROSITE" id="PS00086">
    <property type="entry name" value="CYTOCHROME_P450"/>
    <property type="match status" value="1"/>
</dbReference>
<evidence type="ECO:0000313" key="7">
    <source>
        <dbReference type="EMBL" id="KAK3934390.1"/>
    </source>
</evidence>
<feature type="binding site" description="axial binding residue" evidence="5">
    <location>
        <position position="450"/>
    </location>
    <ligand>
        <name>heme</name>
        <dbReference type="ChEBI" id="CHEBI:30413"/>
    </ligand>
    <ligandPart>
        <name>Fe</name>
        <dbReference type="ChEBI" id="CHEBI:18248"/>
    </ligandPart>
</feature>
<dbReference type="FunFam" id="1.10.630.10:FF:000159">
    <property type="entry name" value="Isotrichodermin C-15 hydroxylase"/>
    <property type="match status" value="1"/>
</dbReference>
<accession>A0AAN6MVT6</accession>
<dbReference type="PRINTS" id="PR00463">
    <property type="entry name" value="EP450I"/>
</dbReference>
<dbReference type="GO" id="GO:0005506">
    <property type="term" value="F:iron ion binding"/>
    <property type="evidence" value="ECO:0007669"/>
    <property type="project" value="InterPro"/>
</dbReference>
<dbReference type="InterPro" id="IPR001128">
    <property type="entry name" value="Cyt_P450"/>
</dbReference>
<dbReference type="Gene3D" id="1.10.630.10">
    <property type="entry name" value="Cytochrome P450"/>
    <property type="match status" value="1"/>
</dbReference>
<gene>
    <name evidence="7" type="ORF">QBC46DRAFT_347696</name>
</gene>
<evidence type="ECO:0000256" key="3">
    <source>
        <dbReference type="ARBA" id="ARBA00022723"/>
    </source>
</evidence>
<dbReference type="PRINTS" id="PR00385">
    <property type="entry name" value="P450"/>
</dbReference>
<dbReference type="EMBL" id="MU853995">
    <property type="protein sequence ID" value="KAK3934390.1"/>
    <property type="molecule type" value="Genomic_DNA"/>
</dbReference>
<dbReference type="GO" id="GO:0004497">
    <property type="term" value="F:monooxygenase activity"/>
    <property type="evidence" value="ECO:0007669"/>
    <property type="project" value="UniProtKB-KW"/>
</dbReference>
<dbReference type="SUPFAM" id="SSF48264">
    <property type="entry name" value="Cytochrome P450"/>
    <property type="match status" value="1"/>
</dbReference>
<dbReference type="AlphaFoldDB" id="A0AAN6MVT6"/>
<evidence type="ECO:0000256" key="4">
    <source>
        <dbReference type="ARBA" id="ARBA00023004"/>
    </source>
</evidence>
<sequence length="511" mass="56756">MDITPTAKETTLPSLACAFGLLLLLYWTGSAVYSVLFHPLRHVPGPLLWRASRLGFIRSLVTGHLVHDVRKLHARYGDAVRTAPNEVSFAREDAWNDVFARGKPLPRNPSFFKAPPGQPDNLVTTVDERANARMRQVVMPAFTERALARQEPTVQAYVDLLIDRLVERAAGKEGAVINVVDWFNWLAFDLVGELALGESFGCLQNAKHHPWVTMIFNSLKVMALAAATRYQPGLEPFLLRLVPASIRKMQSDHYALAVSKIHGRMAAKARREDFISPMLDPQINPGFRKMSLPEVESTMSLLLIAGSETTGTTLCGTVNCLVQNPDKLQKLEREVRGTFSTETDITLRALQNLPFLNAAISEGLRLCNPVAGGILRTAPKGGATVCGYFLPEGTHVAVNSVAMSLSEANFYRATEFLPERFLPEGCGRPAHFDNDRRNTQKPFGLGPRSCVGKSFALAEMRLVLARLVWRFDICVAPGRRRIDWNKLKTFVVVQKEAIHIAIKEKKPAVKE</sequence>
<dbReference type="InterPro" id="IPR036396">
    <property type="entry name" value="Cyt_P450_sf"/>
</dbReference>
<keyword evidence="4 5" id="KW-0408">Iron</keyword>
<dbReference type="PANTHER" id="PTHR24305">
    <property type="entry name" value="CYTOCHROME P450"/>
    <property type="match status" value="1"/>
</dbReference>
<dbReference type="InterPro" id="IPR017972">
    <property type="entry name" value="Cyt_P450_CS"/>
</dbReference>
<keyword evidence="6" id="KW-0503">Monooxygenase</keyword>
<keyword evidence="6" id="KW-0560">Oxidoreductase</keyword>
<dbReference type="GO" id="GO:0016705">
    <property type="term" value="F:oxidoreductase activity, acting on paired donors, with incorporation or reduction of molecular oxygen"/>
    <property type="evidence" value="ECO:0007669"/>
    <property type="project" value="InterPro"/>
</dbReference>
<comment type="similarity">
    <text evidence="6">Belongs to the cytochrome P450 family.</text>
</comment>
<evidence type="ECO:0000256" key="5">
    <source>
        <dbReference type="PIRSR" id="PIRSR602401-1"/>
    </source>
</evidence>
<keyword evidence="8" id="KW-1185">Reference proteome</keyword>
<evidence type="ECO:0000256" key="2">
    <source>
        <dbReference type="ARBA" id="ARBA00022617"/>
    </source>
</evidence>
<dbReference type="Proteomes" id="UP001303473">
    <property type="component" value="Unassembled WGS sequence"/>
</dbReference>
<proteinExistence type="inferred from homology"/>
<comment type="cofactor">
    <cofactor evidence="1 5">
        <name>heme</name>
        <dbReference type="ChEBI" id="CHEBI:30413"/>
    </cofactor>
</comment>
<dbReference type="CDD" id="cd11058">
    <property type="entry name" value="CYP60B-like"/>
    <property type="match status" value="1"/>
</dbReference>